<feature type="compositionally biased region" description="Basic and acidic residues" evidence="1">
    <location>
        <begin position="376"/>
        <end position="396"/>
    </location>
</feature>
<dbReference type="Proteomes" id="UP001146351">
    <property type="component" value="Unassembled WGS sequence"/>
</dbReference>
<feature type="compositionally biased region" description="Low complexity" evidence="1">
    <location>
        <begin position="64"/>
        <end position="75"/>
    </location>
</feature>
<evidence type="ECO:0000256" key="1">
    <source>
        <dbReference type="SAM" id="MobiDB-lite"/>
    </source>
</evidence>
<accession>A0A9W9ISC7</accession>
<feature type="compositionally biased region" description="Low complexity" evidence="1">
    <location>
        <begin position="351"/>
        <end position="365"/>
    </location>
</feature>
<organism evidence="3 4">
    <name type="scientific">Penicillium capsulatum</name>
    <dbReference type="NCBI Taxonomy" id="69766"/>
    <lineage>
        <taxon>Eukaryota</taxon>
        <taxon>Fungi</taxon>
        <taxon>Dikarya</taxon>
        <taxon>Ascomycota</taxon>
        <taxon>Pezizomycotina</taxon>
        <taxon>Eurotiomycetes</taxon>
        <taxon>Eurotiomycetidae</taxon>
        <taxon>Eurotiales</taxon>
        <taxon>Aspergillaceae</taxon>
        <taxon>Penicillium</taxon>
    </lineage>
</organism>
<feature type="domain" description="FHA" evidence="2">
    <location>
        <begin position="105"/>
        <end position="158"/>
    </location>
</feature>
<evidence type="ECO:0000259" key="2">
    <source>
        <dbReference type="PROSITE" id="PS50006"/>
    </source>
</evidence>
<dbReference type="AlphaFoldDB" id="A0A9W9ISC7"/>
<feature type="compositionally biased region" description="Polar residues" evidence="1">
    <location>
        <begin position="78"/>
        <end position="91"/>
    </location>
</feature>
<feature type="region of interest" description="Disordered" evidence="1">
    <location>
        <begin position="1"/>
        <end position="91"/>
    </location>
</feature>
<protein>
    <recommendedName>
        <fullName evidence="2">FHA domain-containing protein</fullName>
    </recommendedName>
</protein>
<feature type="region of interest" description="Disordered" evidence="1">
    <location>
        <begin position="194"/>
        <end position="262"/>
    </location>
</feature>
<name>A0A9W9ISC7_9EURO</name>
<dbReference type="PROSITE" id="PS50006">
    <property type="entry name" value="FHA_DOMAIN"/>
    <property type="match status" value="1"/>
</dbReference>
<feature type="compositionally biased region" description="Low complexity" evidence="1">
    <location>
        <begin position="19"/>
        <end position="34"/>
    </location>
</feature>
<dbReference type="InterPro" id="IPR000253">
    <property type="entry name" value="FHA_dom"/>
</dbReference>
<evidence type="ECO:0000313" key="3">
    <source>
        <dbReference type="EMBL" id="KAJ5183137.1"/>
    </source>
</evidence>
<proteinExistence type="predicted"/>
<reference evidence="3" key="1">
    <citation type="submission" date="2022-11" db="EMBL/GenBank/DDBJ databases">
        <authorList>
            <person name="Petersen C."/>
        </authorList>
    </citation>
    <scope>NUCLEOTIDE SEQUENCE</scope>
    <source>
        <strain evidence="3">IBT 21917</strain>
    </source>
</reference>
<evidence type="ECO:0000313" key="4">
    <source>
        <dbReference type="Proteomes" id="UP001146351"/>
    </source>
</evidence>
<reference evidence="3" key="2">
    <citation type="journal article" date="2023" name="IMA Fungus">
        <title>Comparative genomic study of the Penicillium genus elucidates a diverse pangenome and 15 lateral gene transfer events.</title>
        <authorList>
            <person name="Petersen C."/>
            <person name="Sorensen T."/>
            <person name="Nielsen M.R."/>
            <person name="Sondergaard T.E."/>
            <person name="Sorensen J.L."/>
            <person name="Fitzpatrick D.A."/>
            <person name="Frisvad J.C."/>
            <person name="Nielsen K.L."/>
        </authorList>
    </citation>
    <scope>NUCLEOTIDE SEQUENCE</scope>
    <source>
        <strain evidence="3">IBT 21917</strain>
    </source>
</reference>
<keyword evidence="4" id="KW-1185">Reference proteome</keyword>
<feature type="region of interest" description="Disordered" evidence="1">
    <location>
        <begin position="293"/>
        <end position="331"/>
    </location>
</feature>
<dbReference type="OrthoDB" id="5348546at2759"/>
<sequence>MDSSPTRSALAPVAGTKRPASLLPAFEPLSSSPSLPRPSKRVAREPAVSKYPTPVPTSSTHIMSSSPPGAAAARSSTRRNFSGGSERSPLSTVPTLMLSETGEPLLMGRSSLSCQHQLSASRMISRVHVKATYKPPPNPFDRGRVEIMCMGWNGIKIHCQGKKYDLAKGKTFTSDIKDADIMIDVHESRVLVQWPRNESDRKDCPSTDSDQTWDEPTPTQKDKPCRVLQDSPFVEKQRLASPVSPSPAVQRAVPPSSPLFTPPRARAAVVVYEDEPSPLKRHNTVIGLASQNARRTSALLQSSQDSDLSRPEDSDNDEENDPIVHSFGPFGENILPRMASFRTDDSPIRSAQSPRALLPAQPLQPVFSPRQPSAAREQREASPVKERTQPEDESFERVRNHAVNQLAFSRLSSTPFSTILQNLPPSFWRSSQSNVSGPGRVDIRYILDNTKCIGKVAREGKDAAGKPLESEFYYIPDEDDDEMRREAVVNDLRKPGLRNCRKQHKQYFWRKPK</sequence>
<feature type="region of interest" description="Disordered" evidence="1">
    <location>
        <begin position="344"/>
        <end position="396"/>
    </location>
</feature>
<comment type="caution">
    <text evidence="3">The sequence shown here is derived from an EMBL/GenBank/DDBJ whole genome shotgun (WGS) entry which is preliminary data.</text>
</comment>
<dbReference type="EMBL" id="JAPQKO010000001">
    <property type="protein sequence ID" value="KAJ5183137.1"/>
    <property type="molecule type" value="Genomic_DNA"/>
</dbReference>
<dbReference type="CDD" id="cd22699">
    <property type="entry name" value="FHA_PLM2-like"/>
    <property type="match status" value="1"/>
</dbReference>
<gene>
    <name evidence="3" type="ORF">N7492_000753</name>
</gene>